<dbReference type="PANTHER" id="PTHR31321:SF57">
    <property type="entry name" value="PECTINESTERASE 53-RELATED"/>
    <property type="match status" value="1"/>
</dbReference>
<feature type="signal peptide" evidence="7">
    <location>
        <begin position="1"/>
        <end position="19"/>
    </location>
</feature>
<dbReference type="EC" id="3.1.1.11" evidence="3"/>
<dbReference type="GO" id="GO:0045490">
    <property type="term" value="P:pectin catabolic process"/>
    <property type="evidence" value="ECO:0007669"/>
    <property type="project" value="TreeGrafter"/>
</dbReference>
<reference evidence="9" key="1">
    <citation type="submission" date="2021-07" db="EMBL/GenBank/DDBJ databases">
        <authorList>
            <person name="Durling M."/>
        </authorList>
    </citation>
    <scope>NUCLEOTIDE SEQUENCE</scope>
</reference>
<feature type="chain" id="PRO_5040479333" description="pectinesterase" evidence="7">
    <location>
        <begin position="20"/>
        <end position="315"/>
    </location>
</feature>
<accession>A0A9N9KT95</accession>
<keyword evidence="4" id="KW-0378">Hydrolase</keyword>
<dbReference type="InterPro" id="IPR000070">
    <property type="entry name" value="Pectinesterase_cat"/>
</dbReference>
<dbReference type="InterPro" id="IPR011050">
    <property type="entry name" value="Pectin_lyase_fold/virulence"/>
</dbReference>
<evidence type="ECO:0000256" key="3">
    <source>
        <dbReference type="ARBA" id="ARBA00013229"/>
    </source>
</evidence>
<keyword evidence="5" id="KW-0063">Aspartyl esterase</keyword>
<keyword evidence="10" id="KW-1185">Reference proteome</keyword>
<dbReference type="OrthoDB" id="3506792at2759"/>
<dbReference type="InterPro" id="IPR012334">
    <property type="entry name" value="Pectin_lyas_fold"/>
</dbReference>
<dbReference type="Pfam" id="PF01095">
    <property type="entry name" value="Pectinesterase"/>
    <property type="match status" value="1"/>
</dbReference>
<dbReference type="GO" id="GO:0042545">
    <property type="term" value="P:cell wall modification"/>
    <property type="evidence" value="ECO:0007669"/>
    <property type="project" value="InterPro"/>
</dbReference>
<feature type="domain" description="Pectinesterase catalytic" evidence="8">
    <location>
        <begin position="77"/>
        <end position="285"/>
    </location>
</feature>
<keyword evidence="7" id="KW-0732">Signal</keyword>
<dbReference type="EMBL" id="CAJVRL010000046">
    <property type="protein sequence ID" value="CAG8952548.1"/>
    <property type="molecule type" value="Genomic_DNA"/>
</dbReference>
<gene>
    <name evidence="9" type="ORF">HYFRA_00009653</name>
</gene>
<comment type="pathway">
    <text evidence="1">Glycan metabolism; pectin degradation; 2-dehydro-3-deoxy-D-gluconate from pectin: step 1/5.</text>
</comment>
<comment type="caution">
    <text evidence="9">The sequence shown here is derived from an EMBL/GenBank/DDBJ whole genome shotgun (WGS) entry which is preliminary data.</text>
</comment>
<proteinExistence type="inferred from homology"/>
<evidence type="ECO:0000256" key="1">
    <source>
        <dbReference type="ARBA" id="ARBA00005184"/>
    </source>
</evidence>
<dbReference type="PANTHER" id="PTHR31321">
    <property type="entry name" value="ACYL-COA THIOESTER HYDROLASE YBHC-RELATED"/>
    <property type="match status" value="1"/>
</dbReference>
<dbReference type="AlphaFoldDB" id="A0A9N9KT95"/>
<dbReference type="SUPFAM" id="SSF51126">
    <property type="entry name" value="Pectin lyase-like"/>
    <property type="match status" value="1"/>
</dbReference>
<organism evidence="9 10">
    <name type="scientific">Hymenoscyphus fraxineus</name>
    <dbReference type="NCBI Taxonomy" id="746836"/>
    <lineage>
        <taxon>Eukaryota</taxon>
        <taxon>Fungi</taxon>
        <taxon>Dikarya</taxon>
        <taxon>Ascomycota</taxon>
        <taxon>Pezizomycotina</taxon>
        <taxon>Leotiomycetes</taxon>
        <taxon>Helotiales</taxon>
        <taxon>Helotiaceae</taxon>
        <taxon>Hymenoscyphus</taxon>
    </lineage>
</organism>
<protein>
    <recommendedName>
        <fullName evidence="3">pectinesterase</fullName>
        <ecNumber evidence="3">3.1.1.11</ecNumber>
    </recommendedName>
    <alternativeName>
        <fullName evidence="6">Pectin methylesterase A</fullName>
    </alternativeName>
</protein>
<comment type="similarity">
    <text evidence="2">Belongs to the pectinesterase family.</text>
</comment>
<evidence type="ECO:0000256" key="6">
    <source>
        <dbReference type="ARBA" id="ARBA00042203"/>
    </source>
</evidence>
<evidence type="ECO:0000256" key="4">
    <source>
        <dbReference type="ARBA" id="ARBA00022801"/>
    </source>
</evidence>
<evidence type="ECO:0000259" key="8">
    <source>
        <dbReference type="Pfam" id="PF01095"/>
    </source>
</evidence>
<dbReference type="Gene3D" id="2.160.20.10">
    <property type="entry name" value="Single-stranded right-handed beta-helix, Pectin lyase-like"/>
    <property type="match status" value="1"/>
</dbReference>
<evidence type="ECO:0000313" key="10">
    <source>
        <dbReference type="Proteomes" id="UP000696280"/>
    </source>
</evidence>
<name>A0A9N9KT95_9HELO</name>
<sequence>MRLLSTLFLTGWFCVVTTAEELQIKDALKAAKPGDTLVLFPGTHKEQVVINKDSITFRGLQDPSADLKPGTNDVSIEYGSHDKKEDDDSATLLLDASNFRAYNINITNTYSSSDTASPAISNLGDNNAFYTCGIHGKQGTFYAHKGSLFVSRSYIEGTVDVIYGRTANAWFQGVKVGALRKGGTLTAQGREASKDDGWFVFEKGTDDLYRKLAIAKKADSGTKGSVYLGRPWGDYARTVFQNSNLGDVATEAGWQLYTSAQSTKNILFGEYSNTNADGPRVSWAKSMGSAEKITNVLPKYKEWVDAGFIGVSYPV</sequence>
<dbReference type="Proteomes" id="UP000696280">
    <property type="component" value="Unassembled WGS sequence"/>
</dbReference>
<dbReference type="GO" id="GO:0030599">
    <property type="term" value="F:pectinesterase activity"/>
    <property type="evidence" value="ECO:0007669"/>
    <property type="project" value="UniProtKB-EC"/>
</dbReference>
<evidence type="ECO:0000256" key="5">
    <source>
        <dbReference type="ARBA" id="ARBA00023085"/>
    </source>
</evidence>
<evidence type="ECO:0000256" key="7">
    <source>
        <dbReference type="SAM" id="SignalP"/>
    </source>
</evidence>
<evidence type="ECO:0000256" key="2">
    <source>
        <dbReference type="ARBA" id="ARBA00008891"/>
    </source>
</evidence>
<evidence type="ECO:0000313" key="9">
    <source>
        <dbReference type="EMBL" id="CAG8952548.1"/>
    </source>
</evidence>